<gene>
    <name evidence="7" type="ORF">CAE01nite_26660</name>
</gene>
<keyword evidence="2 4" id="KW-0472">Membrane</keyword>
<dbReference type="PROSITE" id="PS51123">
    <property type="entry name" value="OMPA_2"/>
    <property type="match status" value="1"/>
</dbReference>
<dbReference type="InterPro" id="IPR006664">
    <property type="entry name" value="OMP_bac"/>
</dbReference>
<comment type="caution">
    <text evidence="7">The sequence shown here is derived from an EMBL/GenBank/DDBJ whole genome shotgun (WGS) entry which is preliminary data.</text>
</comment>
<dbReference type="RefSeq" id="WP_146905413.1">
    <property type="nucleotide sequence ID" value="NZ_BAAARM010000001.1"/>
</dbReference>
<dbReference type="PROSITE" id="PS51257">
    <property type="entry name" value="PROKAR_LIPOPROTEIN"/>
    <property type="match status" value="1"/>
</dbReference>
<evidence type="ECO:0000256" key="5">
    <source>
        <dbReference type="SAM" id="MobiDB-lite"/>
    </source>
</evidence>
<dbReference type="InterPro" id="IPR006665">
    <property type="entry name" value="OmpA-like"/>
</dbReference>
<dbReference type="EMBL" id="BJYY01000016">
    <property type="protein sequence ID" value="GEO34941.1"/>
    <property type="molecule type" value="Genomic_DNA"/>
</dbReference>
<dbReference type="InterPro" id="IPR036737">
    <property type="entry name" value="OmpA-like_sf"/>
</dbReference>
<evidence type="ECO:0000256" key="4">
    <source>
        <dbReference type="PROSITE-ProRule" id="PRU00473"/>
    </source>
</evidence>
<dbReference type="Proteomes" id="UP000321181">
    <property type="component" value="Unassembled WGS sequence"/>
</dbReference>
<feature type="compositionally biased region" description="Low complexity" evidence="5">
    <location>
        <begin position="39"/>
        <end position="48"/>
    </location>
</feature>
<name>A0A512DEQ1_9CELL</name>
<dbReference type="PANTHER" id="PTHR30329:SF21">
    <property type="entry name" value="LIPOPROTEIN YIAD-RELATED"/>
    <property type="match status" value="1"/>
</dbReference>
<dbReference type="GO" id="GO:0009279">
    <property type="term" value="C:cell outer membrane"/>
    <property type="evidence" value="ECO:0007669"/>
    <property type="project" value="UniProtKB-SubCell"/>
</dbReference>
<evidence type="ECO:0000313" key="8">
    <source>
        <dbReference type="Proteomes" id="UP000321181"/>
    </source>
</evidence>
<dbReference type="Gene3D" id="3.30.1330.60">
    <property type="entry name" value="OmpA-like domain"/>
    <property type="match status" value="1"/>
</dbReference>
<evidence type="ECO:0000256" key="2">
    <source>
        <dbReference type="ARBA" id="ARBA00023136"/>
    </source>
</evidence>
<dbReference type="AlphaFoldDB" id="A0A512DEQ1"/>
<dbReference type="SUPFAM" id="SSF103088">
    <property type="entry name" value="OmpA-like"/>
    <property type="match status" value="1"/>
</dbReference>
<keyword evidence="3" id="KW-0998">Cell outer membrane</keyword>
<dbReference type="Pfam" id="PF00691">
    <property type="entry name" value="OmpA"/>
    <property type="match status" value="1"/>
</dbReference>
<feature type="compositionally biased region" description="Pro residues" evidence="5">
    <location>
        <begin position="26"/>
        <end position="38"/>
    </location>
</feature>
<protein>
    <recommendedName>
        <fullName evidence="6">OmpA-like domain-containing protein</fullName>
    </recommendedName>
</protein>
<proteinExistence type="predicted"/>
<reference evidence="7 8" key="1">
    <citation type="submission" date="2019-07" db="EMBL/GenBank/DDBJ databases">
        <title>Whole genome shotgun sequence of Cellulomonas aerilata NBRC 106308.</title>
        <authorList>
            <person name="Hosoyama A."/>
            <person name="Uohara A."/>
            <person name="Ohji S."/>
            <person name="Ichikawa N."/>
        </authorList>
    </citation>
    <scope>NUCLEOTIDE SEQUENCE [LARGE SCALE GENOMIC DNA]</scope>
    <source>
        <strain evidence="7 8">NBRC 106308</strain>
    </source>
</reference>
<sequence>MRRALASVVLVGLTAAGCSGEGARPGPSPDRATPPTPSATPEATPAGEGAERFERELRRTLTVPPMPAFTIPTELLSTAQNQSISGRLDVAPGLYQGIGVLDARCTESGGAAADTGATVTTGSRHYEEGTVRITVAGDGTGVYDDAGLHVAVLAGGAGVYDDGETRSSVAADGSGTWSRGDVRYTVRADGSGSYSDGSTRVWVEPGGAGGYEDATMRLSVRADGQVFGDGDPDRVAAVQTVLADGLPLFAPVAPVRLVEPSGTVCGTVIRLDANVLFDVDRAEVRPDGQDYLRRVADLLVALGSPAAQVNGHTDSVGDEAYNLDLSQRRAEEVRRLLVGSGVSGDSLRTQGLGETQPVQAETGADGAPDPAARQLNRRVEIVLLDR</sequence>
<dbReference type="OrthoDB" id="5166631at2"/>
<accession>A0A512DEQ1</accession>
<dbReference type="CDD" id="cd07185">
    <property type="entry name" value="OmpA_C-like"/>
    <property type="match status" value="1"/>
</dbReference>
<evidence type="ECO:0000313" key="7">
    <source>
        <dbReference type="EMBL" id="GEO34941.1"/>
    </source>
</evidence>
<dbReference type="PANTHER" id="PTHR30329">
    <property type="entry name" value="STATOR ELEMENT OF FLAGELLAR MOTOR COMPLEX"/>
    <property type="match status" value="1"/>
</dbReference>
<comment type="subcellular location">
    <subcellularLocation>
        <location evidence="1">Cell outer membrane</location>
    </subcellularLocation>
</comment>
<keyword evidence="8" id="KW-1185">Reference proteome</keyword>
<feature type="region of interest" description="Disordered" evidence="5">
    <location>
        <begin position="17"/>
        <end position="50"/>
    </location>
</feature>
<feature type="domain" description="OmpA-like" evidence="6">
    <location>
        <begin position="264"/>
        <end position="386"/>
    </location>
</feature>
<dbReference type="InterPro" id="IPR050330">
    <property type="entry name" value="Bact_OuterMem_StrucFunc"/>
</dbReference>
<dbReference type="PRINTS" id="PR01021">
    <property type="entry name" value="OMPADOMAIN"/>
</dbReference>
<evidence type="ECO:0000259" key="6">
    <source>
        <dbReference type="PROSITE" id="PS51123"/>
    </source>
</evidence>
<organism evidence="7 8">
    <name type="scientific">Cellulomonas aerilata</name>
    <dbReference type="NCBI Taxonomy" id="515326"/>
    <lineage>
        <taxon>Bacteria</taxon>
        <taxon>Bacillati</taxon>
        <taxon>Actinomycetota</taxon>
        <taxon>Actinomycetes</taxon>
        <taxon>Micrococcales</taxon>
        <taxon>Cellulomonadaceae</taxon>
        <taxon>Cellulomonas</taxon>
    </lineage>
</organism>
<evidence type="ECO:0000256" key="1">
    <source>
        <dbReference type="ARBA" id="ARBA00004442"/>
    </source>
</evidence>
<evidence type="ECO:0000256" key="3">
    <source>
        <dbReference type="ARBA" id="ARBA00023237"/>
    </source>
</evidence>